<feature type="region of interest" description="Disordered" evidence="1">
    <location>
        <begin position="1"/>
        <end position="139"/>
    </location>
</feature>
<evidence type="ECO:0000313" key="2">
    <source>
        <dbReference type="EMBL" id="KAG2427630.1"/>
    </source>
</evidence>
<reference evidence="2" key="1">
    <citation type="journal article" date="2020" name="bioRxiv">
        <title>Comparative genomics of Chlamydomonas.</title>
        <authorList>
            <person name="Craig R.J."/>
            <person name="Hasan A.R."/>
            <person name="Ness R.W."/>
            <person name="Keightley P.D."/>
        </authorList>
    </citation>
    <scope>NUCLEOTIDE SEQUENCE</scope>
    <source>
        <strain evidence="2">SAG 7.73</strain>
    </source>
</reference>
<sequence>MAELTYTGRDRRAGGAAAGSPAPAPGGAPHHLQRPSTASPRLQSHPWASPQQPAGNAPPRSRAAGAGAGAPAAAGAAPGAVRASAGAAGGGGGGGGGGGSGARQRPRSAAHLRATGGPRTQLERLDIPSPPPPPARQFGRVSLYDHATEDMPPHLVPGPKILRDLDRPRVGFPARPPEDFLRSGEGLTLRQRNTLTHHLRKNPVNREPPFVKGTGGVHLSYDSLFAYKSSPPSRQPLPHSLLRTYYDNGTLDFVSVRWRGARADALAWSRRVDKGEEGGARSSAFTAWGSELPGEVDPATWLPVFMDGIREYEEPYRFLAIRGSEDLMYRAGDTLHHFADALVAPLKVALDTREPTTVAVALQLMNNAIRLDPAVAAVWAPHYWQFAQVLNLFRGRGGGLVVDMGYNKRDAASCGRLATAFMTDFEIAGGQLATAAVRRYSPGHDPAVTDATMARATAKAVAKSMELGQDHGTLKPFTLF</sequence>
<protein>
    <submittedName>
        <fullName evidence="2">Uncharacterized protein</fullName>
    </submittedName>
</protein>
<accession>A0A835VTV9</accession>
<evidence type="ECO:0000256" key="1">
    <source>
        <dbReference type="SAM" id="MobiDB-lite"/>
    </source>
</evidence>
<dbReference type="PANTHER" id="PTHR21207">
    <property type="entry name" value="PARKIN COREGULATED GENE PROTEIN PARK2 COREGULATED"/>
    <property type="match status" value="1"/>
</dbReference>
<gene>
    <name evidence="2" type="ORF">HXX76_012281</name>
</gene>
<dbReference type="GO" id="GO:0030544">
    <property type="term" value="F:Hsp70 protein binding"/>
    <property type="evidence" value="ECO:0007669"/>
    <property type="project" value="TreeGrafter"/>
</dbReference>
<name>A0A835VTV9_CHLIN</name>
<feature type="compositionally biased region" description="Low complexity" evidence="1">
    <location>
        <begin position="53"/>
        <end position="86"/>
    </location>
</feature>
<evidence type="ECO:0000313" key="3">
    <source>
        <dbReference type="Proteomes" id="UP000650467"/>
    </source>
</evidence>
<organism evidence="2 3">
    <name type="scientific">Chlamydomonas incerta</name>
    <dbReference type="NCBI Taxonomy" id="51695"/>
    <lineage>
        <taxon>Eukaryota</taxon>
        <taxon>Viridiplantae</taxon>
        <taxon>Chlorophyta</taxon>
        <taxon>core chlorophytes</taxon>
        <taxon>Chlorophyceae</taxon>
        <taxon>CS clade</taxon>
        <taxon>Chlamydomonadales</taxon>
        <taxon>Chlamydomonadaceae</taxon>
        <taxon>Chlamydomonas</taxon>
    </lineage>
</organism>
<feature type="compositionally biased region" description="Gly residues" evidence="1">
    <location>
        <begin position="87"/>
        <end position="101"/>
    </location>
</feature>
<dbReference type="EMBL" id="JAEHOC010000039">
    <property type="protein sequence ID" value="KAG2427630.1"/>
    <property type="molecule type" value="Genomic_DNA"/>
</dbReference>
<dbReference type="Proteomes" id="UP000650467">
    <property type="component" value="Unassembled WGS sequence"/>
</dbReference>
<comment type="caution">
    <text evidence="2">The sequence shown here is derived from an EMBL/GenBank/DDBJ whole genome shotgun (WGS) entry which is preliminary data.</text>
</comment>
<feature type="compositionally biased region" description="Low complexity" evidence="1">
    <location>
        <begin position="14"/>
        <end position="29"/>
    </location>
</feature>
<dbReference type="Pfam" id="PF10274">
    <property type="entry name" value="ParcG"/>
    <property type="match status" value="1"/>
</dbReference>
<dbReference type="PANTHER" id="PTHR21207:SF2">
    <property type="entry name" value="PARKIN COREGULATED GENE PROTEIN"/>
    <property type="match status" value="1"/>
</dbReference>
<dbReference type="AlphaFoldDB" id="A0A835VTV9"/>
<keyword evidence="3" id="KW-1185">Reference proteome</keyword>
<proteinExistence type="predicted"/>
<dbReference type="OrthoDB" id="5954824at2759"/>
<dbReference type="GO" id="GO:0051879">
    <property type="term" value="F:Hsp90 protein binding"/>
    <property type="evidence" value="ECO:0007669"/>
    <property type="project" value="TreeGrafter"/>
</dbReference>
<dbReference type="InterPro" id="IPR019399">
    <property type="entry name" value="Parkin_co-regulated_protein"/>
</dbReference>